<comment type="caution">
    <text evidence="9">The sequence shown here is derived from an EMBL/GenBank/DDBJ whole genome shotgun (WGS) entry which is preliminary data.</text>
</comment>
<accession>A0A095ZPQ9</accession>
<sequence length="123" mass="13515">MIRTVFQILFAFFMIIFPLQGYSQEGPSVGKLTIDQSLQRLAKRLLQNKQGSIVAIEPATGRVLALVSNDKLDDGVNRAVSTSYSPGSTFKVAQALFMLSEGAIDTKKTYACHHGFSFNGIRK</sequence>
<name>A0A095ZPQ9_9BACT</name>
<feature type="active site" description="Acyl-ester intermediate" evidence="6">
    <location>
        <position position="88"/>
    </location>
</feature>
<dbReference type="RefSeq" id="WP_036871691.1">
    <property type="nucleotide sequence ID" value="NZ_JRNN01000025.1"/>
</dbReference>
<dbReference type="GO" id="GO:0005886">
    <property type="term" value="C:plasma membrane"/>
    <property type="evidence" value="ECO:0007669"/>
    <property type="project" value="TreeGrafter"/>
</dbReference>
<evidence type="ECO:0000256" key="4">
    <source>
        <dbReference type="ARBA" id="ARBA00022801"/>
    </source>
</evidence>
<dbReference type="GO" id="GO:0008658">
    <property type="term" value="F:penicillin binding"/>
    <property type="evidence" value="ECO:0007669"/>
    <property type="project" value="InterPro"/>
</dbReference>
<dbReference type="PROSITE" id="PS00337">
    <property type="entry name" value="BETA_LACTAMASE_D"/>
    <property type="match status" value="1"/>
</dbReference>
<evidence type="ECO:0000313" key="10">
    <source>
        <dbReference type="Proteomes" id="UP000029556"/>
    </source>
</evidence>
<protein>
    <recommendedName>
        <fullName evidence="2 7">Beta-lactamase</fullName>
        <ecNumber evidence="2 7">3.5.2.6</ecNumber>
    </recommendedName>
</protein>
<evidence type="ECO:0000256" key="5">
    <source>
        <dbReference type="ARBA" id="ARBA00023251"/>
    </source>
</evidence>
<evidence type="ECO:0000256" key="2">
    <source>
        <dbReference type="ARBA" id="ARBA00012865"/>
    </source>
</evidence>
<dbReference type="SUPFAM" id="SSF56601">
    <property type="entry name" value="beta-lactamase/transpeptidase-like"/>
    <property type="match status" value="1"/>
</dbReference>
<comment type="similarity">
    <text evidence="1 7">Belongs to the class-D beta-lactamase family.</text>
</comment>
<evidence type="ECO:0000313" key="9">
    <source>
        <dbReference type="EMBL" id="KGF36740.1"/>
    </source>
</evidence>
<organism evidence="9 10">
    <name type="scientific">Hoylesella buccalis DNF00853</name>
    <dbReference type="NCBI Taxonomy" id="1401074"/>
    <lineage>
        <taxon>Bacteria</taxon>
        <taxon>Pseudomonadati</taxon>
        <taxon>Bacteroidota</taxon>
        <taxon>Bacteroidia</taxon>
        <taxon>Bacteroidales</taxon>
        <taxon>Prevotellaceae</taxon>
        <taxon>Hoylesella</taxon>
    </lineage>
</organism>
<dbReference type="Proteomes" id="UP000029556">
    <property type="component" value="Unassembled WGS sequence"/>
</dbReference>
<dbReference type="PANTHER" id="PTHR30627:SF2">
    <property type="entry name" value="PEPTIDOGLYCAN D,D-TRANSPEPTIDASE MRDA"/>
    <property type="match status" value="1"/>
</dbReference>
<feature type="domain" description="Penicillin-binding protein transpeptidase" evidence="8">
    <location>
        <begin position="51"/>
        <end position="115"/>
    </location>
</feature>
<dbReference type="Pfam" id="PF00905">
    <property type="entry name" value="Transpeptidase"/>
    <property type="match status" value="1"/>
</dbReference>
<dbReference type="GO" id="GO:0008800">
    <property type="term" value="F:beta-lactamase activity"/>
    <property type="evidence" value="ECO:0007669"/>
    <property type="project" value="UniProtKB-UniRule"/>
</dbReference>
<dbReference type="GO" id="GO:0046677">
    <property type="term" value="P:response to antibiotic"/>
    <property type="evidence" value="ECO:0007669"/>
    <property type="project" value="UniProtKB-UniRule"/>
</dbReference>
<evidence type="ECO:0000256" key="1">
    <source>
        <dbReference type="ARBA" id="ARBA00007898"/>
    </source>
</evidence>
<evidence type="ECO:0000256" key="6">
    <source>
        <dbReference type="PIRSR" id="PIRSR602137-50"/>
    </source>
</evidence>
<keyword evidence="4 7" id="KW-0378">Hydrolase</keyword>
<proteinExistence type="inferred from homology"/>
<dbReference type="GO" id="GO:0071555">
    <property type="term" value="P:cell wall organization"/>
    <property type="evidence" value="ECO:0007669"/>
    <property type="project" value="TreeGrafter"/>
</dbReference>
<dbReference type="GO" id="GO:0071972">
    <property type="term" value="F:peptidoglycan L,D-transpeptidase activity"/>
    <property type="evidence" value="ECO:0007669"/>
    <property type="project" value="TreeGrafter"/>
</dbReference>
<feature type="modified residue" description="N6-carboxylysine" evidence="6">
    <location>
        <position position="91"/>
    </location>
</feature>
<dbReference type="AlphaFoldDB" id="A0A095ZPQ9"/>
<dbReference type="InterPro" id="IPR001460">
    <property type="entry name" value="PCN-bd_Tpept"/>
</dbReference>
<dbReference type="PANTHER" id="PTHR30627">
    <property type="entry name" value="PEPTIDOGLYCAN D,D-TRANSPEPTIDASE"/>
    <property type="match status" value="1"/>
</dbReference>
<dbReference type="Gene3D" id="3.40.710.10">
    <property type="entry name" value="DD-peptidase/beta-lactamase superfamily"/>
    <property type="match status" value="1"/>
</dbReference>
<dbReference type="InterPro" id="IPR050515">
    <property type="entry name" value="Beta-lactam/transpept"/>
</dbReference>
<comment type="catalytic activity">
    <reaction evidence="7">
        <text>a beta-lactam + H2O = a substituted beta-amino acid</text>
        <dbReference type="Rhea" id="RHEA:20401"/>
        <dbReference type="ChEBI" id="CHEBI:15377"/>
        <dbReference type="ChEBI" id="CHEBI:35627"/>
        <dbReference type="ChEBI" id="CHEBI:140347"/>
        <dbReference type="EC" id="3.5.2.6"/>
    </reaction>
</comment>
<reference evidence="9 10" key="1">
    <citation type="submission" date="2014-07" db="EMBL/GenBank/DDBJ databases">
        <authorList>
            <person name="McCorrison J."/>
            <person name="Sanka R."/>
            <person name="Torralba M."/>
            <person name="Gillis M."/>
            <person name="Haft D.H."/>
            <person name="Methe B."/>
            <person name="Sutton G."/>
            <person name="Nelson K.E."/>
        </authorList>
    </citation>
    <scope>NUCLEOTIDE SEQUENCE [LARGE SCALE GENOMIC DNA]</scope>
    <source>
        <strain evidence="9 10">DNF00853</strain>
    </source>
</reference>
<evidence type="ECO:0000259" key="8">
    <source>
        <dbReference type="Pfam" id="PF00905"/>
    </source>
</evidence>
<dbReference type="InterPro" id="IPR002137">
    <property type="entry name" value="Beta-lactam_class-D_AS"/>
</dbReference>
<keyword evidence="5 7" id="KW-0046">Antibiotic resistance</keyword>
<dbReference type="EMBL" id="JRNN01000025">
    <property type="protein sequence ID" value="KGF36740.1"/>
    <property type="molecule type" value="Genomic_DNA"/>
</dbReference>
<evidence type="ECO:0000256" key="7">
    <source>
        <dbReference type="RuleBase" id="RU361140"/>
    </source>
</evidence>
<gene>
    <name evidence="9" type="ORF">HMPREF2137_01725</name>
</gene>
<keyword evidence="3" id="KW-0732">Signal</keyword>
<dbReference type="EC" id="3.5.2.6" evidence="2 7"/>
<evidence type="ECO:0000256" key="3">
    <source>
        <dbReference type="ARBA" id="ARBA00022729"/>
    </source>
</evidence>
<dbReference type="InterPro" id="IPR012338">
    <property type="entry name" value="Beta-lactam/transpept-like"/>
</dbReference>
<dbReference type="GO" id="GO:0017001">
    <property type="term" value="P:antibiotic catabolic process"/>
    <property type="evidence" value="ECO:0007669"/>
    <property type="project" value="InterPro"/>
</dbReference>